<evidence type="ECO:0000313" key="1">
    <source>
        <dbReference type="EMBL" id="KRG21121.1"/>
    </source>
</evidence>
<evidence type="ECO:0000313" key="2">
    <source>
        <dbReference type="EMBL" id="MCS5711211.1"/>
    </source>
</evidence>
<accession>A0A0Q9YWV1</accession>
<proteinExistence type="predicted"/>
<dbReference type="AlphaFoldDB" id="A0A0Q9YWV1"/>
<name>A0A0Q9YWV1_9GAMM</name>
<dbReference type="EMBL" id="LKAJ02000001">
    <property type="protein sequence ID" value="MCS5711211.1"/>
    <property type="molecule type" value="Genomic_DNA"/>
</dbReference>
<keyword evidence="3" id="KW-1185">Reference proteome</keyword>
<gene>
    <name evidence="2" type="ORF">HT99x_007180</name>
    <name evidence="1" type="ORF">HT99x_01677</name>
</gene>
<reference evidence="1" key="1">
    <citation type="submission" date="2015-09" db="EMBL/GenBank/DDBJ databases">
        <title>Draft Genome Sequences of Two Novel Amoeba-resistant Intranuclear Bacteria, Candidatus Berkiella cookevillensis and Candidatus Berkiella aquae.</title>
        <authorList>
            <person name="Mehari Y.T."/>
            <person name="Arivett B.A."/>
            <person name="Farone A.L."/>
            <person name="Gunderson J.H."/>
            <person name="Farone M.B."/>
        </authorList>
    </citation>
    <scope>NUCLEOTIDE SEQUENCE [LARGE SCALE GENOMIC DNA]</scope>
    <source>
        <strain evidence="1">HT99</strain>
    </source>
</reference>
<reference evidence="2" key="2">
    <citation type="journal article" date="2016" name="Genome Announc.">
        <title>Draft Genome Sequences of Two Novel Amoeba-Resistant Intranuclear Bacteria, 'Candidatus Berkiella cookevillensis' and 'Candidatus Berkiella aquae'.</title>
        <authorList>
            <person name="Mehari Y.T."/>
            <person name="Arivett B.A."/>
            <person name="Farone A.L."/>
            <person name="Gunderson J.H."/>
            <person name="Farone M.B."/>
        </authorList>
    </citation>
    <scope>NUCLEOTIDE SEQUENCE</scope>
    <source>
        <strain evidence="2">HT99</strain>
    </source>
</reference>
<dbReference type="EMBL" id="LKAJ01000006">
    <property type="protein sequence ID" value="KRG21121.1"/>
    <property type="molecule type" value="Genomic_DNA"/>
</dbReference>
<dbReference type="Proteomes" id="UP000051497">
    <property type="component" value="Unassembled WGS sequence"/>
</dbReference>
<comment type="caution">
    <text evidence="1">The sequence shown here is derived from an EMBL/GenBank/DDBJ whole genome shotgun (WGS) entry which is preliminary data.</text>
</comment>
<dbReference type="RefSeq" id="WP_075066305.1">
    <property type="nucleotide sequence ID" value="NZ_LKAJ02000001.1"/>
</dbReference>
<reference evidence="2" key="3">
    <citation type="submission" date="2021-06" db="EMBL/GenBank/DDBJ databases">
        <title>Genomic Description and Analysis of Intracellular Bacteria, Candidatus Berkiella cookevillensis and Candidatus Berkiella aquae.</title>
        <authorList>
            <person name="Kidane D.T."/>
            <person name="Mehari Y.T."/>
            <person name="Rice F.C."/>
            <person name="Arivett B.A."/>
            <person name="Farone A.L."/>
            <person name="Berk S.G."/>
            <person name="Farone M.B."/>
        </authorList>
    </citation>
    <scope>NUCLEOTIDE SEQUENCE</scope>
    <source>
        <strain evidence="2">HT99</strain>
    </source>
</reference>
<protein>
    <submittedName>
        <fullName evidence="1">Uncharacterized protein</fullName>
    </submittedName>
</protein>
<sequence>MNLAEISIYSKTIDISIRAGLDRAAEYSIKAILLQLINEIIAAGRFDFLQEALQLHFPEESFNTQEDIVNTILASSLIERLKIIEIIIQQCSNARIMAKACSLTSGILLPNITDDHIISTHTRILDNEPSSICPSPSACSSLIDDALTPSPTLLLSENHQTNGAITALDDSNDEEITGRNSKIARRA</sequence>
<evidence type="ECO:0000313" key="3">
    <source>
        <dbReference type="Proteomes" id="UP000051497"/>
    </source>
</evidence>
<organism evidence="1">
    <name type="scientific">Candidatus Berkiella aquae</name>
    <dbReference type="NCBI Taxonomy" id="295108"/>
    <lineage>
        <taxon>Bacteria</taxon>
        <taxon>Pseudomonadati</taxon>
        <taxon>Pseudomonadota</taxon>
        <taxon>Gammaproteobacteria</taxon>
        <taxon>Candidatus Berkiellales</taxon>
        <taxon>Candidatus Berkiellaceae</taxon>
        <taxon>Candidatus Berkiella</taxon>
    </lineage>
</organism>